<comment type="subcellular location">
    <subcellularLocation>
        <location evidence="1">Membrane</location>
    </subcellularLocation>
</comment>
<comment type="caution">
    <text evidence="8">The sequence shown here is derived from an EMBL/GenBank/DDBJ whole genome shotgun (WGS) entry which is preliminary data.</text>
</comment>
<dbReference type="InterPro" id="IPR000440">
    <property type="entry name" value="NADH_UbQ/plastoQ_OxRdtase_su3"/>
</dbReference>
<keyword evidence="9" id="KW-1185">Reference proteome</keyword>
<dbReference type="InterPro" id="IPR038430">
    <property type="entry name" value="NDAH_ubi_oxred_su3_sf"/>
</dbReference>
<evidence type="ECO:0000256" key="4">
    <source>
        <dbReference type="ARBA" id="ARBA00022692"/>
    </source>
</evidence>
<evidence type="ECO:0008006" key="10">
    <source>
        <dbReference type="Google" id="ProtNLM"/>
    </source>
</evidence>
<dbReference type="GO" id="GO:0008137">
    <property type="term" value="F:NADH dehydrogenase (ubiquinone) activity"/>
    <property type="evidence" value="ECO:0007669"/>
    <property type="project" value="InterPro"/>
</dbReference>
<organism evidence="8 9">
    <name type="scientific">candidate division MSBL1 archaeon SCGC-AAA259M10</name>
    <dbReference type="NCBI Taxonomy" id="1698270"/>
    <lineage>
        <taxon>Archaea</taxon>
        <taxon>Methanobacteriati</taxon>
        <taxon>Methanobacteriota</taxon>
        <taxon>candidate division MSBL1</taxon>
    </lineage>
</organism>
<evidence type="ECO:0000256" key="6">
    <source>
        <dbReference type="ARBA" id="ARBA00023136"/>
    </source>
</evidence>
<evidence type="ECO:0000256" key="2">
    <source>
        <dbReference type="ARBA" id="ARBA00008472"/>
    </source>
</evidence>
<sequence length="141" mass="16001">MLHILELLFTGAEVSLLSISSLLPVFLALTLPVAALLVGFFLSRLFTPRDYSKEKYDRFEAGNPPTGRARGYLAMQYYPYLVVFLTVEPVLIFIFLSIMSLHEYTLLVGSLFAILTIILALPLAFALDSARRLKLWIMRRD</sequence>
<evidence type="ECO:0000256" key="7">
    <source>
        <dbReference type="SAM" id="Phobius"/>
    </source>
</evidence>
<evidence type="ECO:0000256" key="1">
    <source>
        <dbReference type="ARBA" id="ARBA00004370"/>
    </source>
</evidence>
<protein>
    <recommendedName>
        <fullName evidence="10">NADH dehydrogenase</fullName>
    </recommendedName>
</protein>
<keyword evidence="6 7" id="KW-0472">Membrane</keyword>
<dbReference type="EMBL" id="LHXU01000030">
    <property type="protein sequence ID" value="KXA99805.1"/>
    <property type="molecule type" value="Genomic_DNA"/>
</dbReference>
<dbReference type="Pfam" id="PF00507">
    <property type="entry name" value="Oxidored_q4"/>
    <property type="match status" value="1"/>
</dbReference>
<proteinExistence type="inferred from homology"/>
<name>A0A133V051_9EURY</name>
<dbReference type="AlphaFoldDB" id="A0A133V051"/>
<feature type="transmembrane region" description="Helical" evidence="7">
    <location>
        <begin position="25"/>
        <end position="46"/>
    </location>
</feature>
<evidence type="ECO:0000313" key="9">
    <source>
        <dbReference type="Proteomes" id="UP000070341"/>
    </source>
</evidence>
<comment type="similarity">
    <text evidence="2">Belongs to the complex I subunit 3 family.</text>
</comment>
<feature type="transmembrane region" description="Helical" evidence="7">
    <location>
        <begin position="77"/>
        <end position="98"/>
    </location>
</feature>
<keyword evidence="5 7" id="KW-1133">Transmembrane helix</keyword>
<evidence type="ECO:0000256" key="3">
    <source>
        <dbReference type="ARBA" id="ARBA00022448"/>
    </source>
</evidence>
<gene>
    <name evidence="8" type="ORF">AKJ40_02370</name>
</gene>
<dbReference type="PANTHER" id="PTHR11058:SF9">
    <property type="entry name" value="NADH-UBIQUINONE OXIDOREDUCTASE CHAIN 3"/>
    <property type="match status" value="1"/>
</dbReference>
<dbReference type="NCBIfam" id="NF004729">
    <property type="entry name" value="PRK06073.1-5"/>
    <property type="match status" value="1"/>
</dbReference>
<evidence type="ECO:0000256" key="5">
    <source>
        <dbReference type="ARBA" id="ARBA00022989"/>
    </source>
</evidence>
<accession>A0A133V051</accession>
<keyword evidence="3" id="KW-0813">Transport</keyword>
<keyword evidence="4 7" id="KW-0812">Transmembrane</keyword>
<dbReference type="GO" id="GO:0030964">
    <property type="term" value="C:NADH dehydrogenase complex"/>
    <property type="evidence" value="ECO:0007669"/>
    <property type="project" value="TreeGrafter"/>
</dbReference>
<dbReference type="PANTHER" id="PTHR11058">
    <property type="entry name" value="NADH-UBIQUINONE OXIDOREDUCTASE CHAIN 3"/>
    <property type="match status" value="1"/>
</dbReference>
<reference evidence="8 9" key="1">
    <citation type="journal article" date="2016" name="Sci. Rep.">
        <title>Metabolic traits of an uncultured archaeal lineage -MSBL1- from brine pools of the Red Sea.</title>
        <authorList>
            <person name="Mwirichia R."/>
            <person name="Alam I."/>
            <person name="Rashid M."/>
            <person name="Vinu M."/>
            <person name="Ba-Alawi W."/>
            <person name="Anthony Kamau A."/>
            <person name="Kamanda Ngugi D."/>
            <person name="Goker M."/>
            <person name="Klenk H.P."/>
            <person name="Bajic V."/>
            <person name="Stingl U."/>
        </authorList>
    </citation>
    <scope>NUCLEOTIDE SEQUENCE [LARGE SCALE GENOMIC DNA]</scope>
    <source>
        <strain evidence="8">SCGC-AAA259M10</strain>
    </source>
</reference>
<feature type="transmembrane region" description="Helical" evidence="7">
    <location>
        <begin position="104"/>
        <end position="127"/>
    </location>
</feature>
<dbReference type="Gene3D" id="1.20.58.1610">
    <property type="entry name" value="NADH:ubiquinone/plastoquinone oxidoreductase, chain 3"/>
    <property type="match status" value="1"/>
</dbReference>
<evidence type="ECO:0000313" key="8">
    <source>
        <dbReference type="EMBL" id="KXA99805.1"/>
    </source>
</evidence>
<dbReference type="Proteomes" id="UP000070341">
    <property type="component" value="Unassembled WGS sequence"/>
</dbReference>